<evidence type="ECO:0000256" key="5">
    <source>
        <dbReference type="ARBA" id="ARBA00023136"/>
    </source>
</evidence>
<feature type="transmembrane region" description="Helical" evidence="7">
    <location>
        <begin position="233"/>
        <end position="253"/>
    </location>
</feature>
<keyword evidence="5 7" id="KW-0472">Membrane</keyword>
<reference evidence="8 9" key="1">
    <citation type="submission" date="2022-10" db="EMBL/GenBank/DDBJ databases">
        <title>The complete genomes of actinobacterial strains from the NBC collection.</title>
        <authorList>
            <person name="Joergensen T.S."/>
            <person name="Alvarez Arevalo M."/>
            <person name="Sterndorff E.B."/>
            <person name="Faurdal D."/>
            <person name="Vuksanovic O."/>
            <person name="Mourched A.-S."/>
            <person name="Charusanti P."/>
            <person name="Shaw S."/>
            <person name="Blin K."/>
            <person name="Weber T."/>
        </authorList>
    </citation>
    <scope>NUCLEOTIDE SEQUENCE [LARGE SCALE GENOMIC DNA]</scope>
    <source>
        <strain evidence="8 9">NBC 01752</strain>
    </source>
</reference>
<name>A0ABZ1HQW6_STRPH</name>
<sequence>MSAEPYTDVPGGVRPARRPSRPHRPRLPTAWWPALRRTPASLWNDDITDYAAALTYYAILAVLPAMLATVLAFGMISPDTAEEFVTHVTAYAPAQSGAELHTVLTRALGTDGTVWPLLVAGAASALWSASSYLAVFRRALHHMHRVEDRRSPWRKAPRIVLTALALLGLLLVGSLTLLLTGPLAEAVGRTLGVDTTAAWAWSLLRWPVLLCLVALLVVVVFHTGPAGARRRGHSLPGGALAAALWLTVSAGFSSYASTLGAYSKLYGSLSGVVVFLIWLWLSNLALLSGAQFAAELAKGADVRACETGQSTGKIPVP</sequence>
<evidence type="ECO:0000313" key="9">
    <source>
        <dbReference type="Proteomes" id="UP001340816"/>
    </source>
</evidence>
<feature type="region of interest" description="Disordered" evidence="6">
    <location>
        <begin position="1"/>
        <end position="23"/>
    </location>
</feature>
<dbReference type="PANTHER" id="PTHR30213:SF0">
    <property type="entry name" value="UPF0761 MEMBRANE PROTEIN YIHY"/>
    <property type="match status" value="1"/>
</dbReference>
<evidence type="ECO:0000256" key="7">
    <source>
        <dbReference type="SAM" id="Phobius"/>
    </source>
</evidence>
<feature type="transmembrane region" description="Helical" evidence="7">
    <location>
        <begin position="114"/>
        <end position="135"/>
    </location>
</feature>
<feature type="transmembrane region" description="Helical" evidence="7">
    <location>
        <begin position="265"/>
        <end position="287"/>
    </location>
</feature>
<keyword evidence="2" id="KW-1003">Cell membrane</keyword>
<keyword evidence="4 7" id="KW-1133">Transmembrane helix</keyword>
<gene>
    <name evidence="8" type="ORF">OHB35_51475</name>
</gene>
<evidence type="ECO:0000256" key="4">
    <source>
        <dbReference type="ARBA" id="ARBA00022989"/>
    </source>
</evidence>
<keyword evidence="3 7" id="KW-0812">Transmembrane</keyword>
<evidence type="ECO:0000256" key="1">
    <source>
        <dbReference type="ARBA" id="ARBA00004651"/>
    </source>
</evidence>
<dbReference type="Pfam" id="PF03631">
    <property type="entry name" value="Virul_fac_BrkB"/>
    <property type="match status" value="1"/>
</dbReference>
<evidence type="ECO:0000256" key="3">
    <source>
        <dbReference type="ARBA" id="ARBA00022692"/>
    </source>
</evidence>
<accession>A0ABZ1HQW6</accession>
<dbReference type="NCBIfam" id="TIGR00765">
    <property type="entry name" value="yihY_not_rbn"/>
    <property type="match status" value="1"/>
</dbReference>
<comment type="subcellular location">
    <subcellularLocation>
        <location evidence="1">Cell membrane</location>
        <topology evidence="1">Multi-pass membrane protein</topology>
    </subcellularLocation>
</comment>
<dbReference type="Proteomes" id="UP001340816">
    <property type="component" value="Chromosome"/>
</dbReference>
<feature type="transmembrane region" description="Helical" evidence="7">
    <location>
        <begin position="156"/>
        <end position="179"/>
    </location>
</feature>
<organism evidence="8 9">
    <name type="scientific">Streptomyces phaeochromogenes</name>
    <dbReference type="NCBI Taxonomy" id="1923"/>
    <lineage>
        <taxon>Bacteria</taxon>
        <taxon>Bacillati</taxon>
        <taxon>Actinomycetota</taxon>
        <taxon>Actinomycetes</taxon>
        <taxon>Kitasatosporales</taxon>
        <taxon>Streptomycetaceae</taxon>
        <taxon>Streptomyces</taxon>
        <taxon>Streptomyces phaeochromogenes group</taxon>
    </lineage>
</organism>
<evidence type="ECO:0000313" key="8">
    <source>
        <dbReference type="EMBL" id="WSD20999.1"/>
    </source>
</evidence>
<dbReference type="PANTHER" id="PTHR30213">
    <property type="entry name" value="INNER MEMBRANE PROTEIN YHJD"/>
    <property type="match status" value="1"/>
</dbReference>
<keyword evidence="9" id="KW-1185">Reference proteome</keyword>
<dbReference type="RefSeq" id="WP_326762562.1">
    <property type="nucleotide sequence ID" value="NZ_CP109135.1"/>
</dbReference>
<feature type="transmembrane region" description="Helical" evidence="7">
    <location>
        <begin position="54"/>
        <end position="76"/>
    </location>
</feature>
<protein>
    <submittedName>
        <fullName evidence="8">YihY/virulence factor BrkB family protein</fullName>
    </submittedName>
</protein>
<evidence type="ECO:0000256" key="2">
    <source>
        <dbReference type="ARBA" id="ARBA00022475"/>
    </source>
</evidence>
<dbReference type="EMBL" id="CP109135">
    <property type="protein sequence ID" value="WSD20999.1"/>
    <property type="molecule type" value="Genomic_DNA"/>
</dbReference>
<evidence type="ECO:0000256" key="6">
    <source>
        <dbReference type="SAM" id="MobiDB-lite"/>
    </source>
</evidence>
<dbReference type="InterPro" id="IPR017039">
    <property type="entry name" value="Virul_fac_BrkB"/>
</dbReference>
<dbReference type="PIRSF" id="PIRSF035875">
    <property type="entry name" value="RNase_BN"/>
    <property type="match status" value="1"/>
</dbReference>
<proteinExistence type="predicted"/>
<feature type="transmembrane region" description="Helical" evidence="7">
    <location>
        <begin position="199"/>
        <end position="221"/>
    </location>
</feature>